<dbReference type="Proteomes" id="UP000053558">
    <property type="component" value="Unassembled WGS sequence"/>
</dbReference>
<gene>
    <name evidence="2" type="ORF">CONPUDRAFT_147551</name>
</gene>
<protein>
    <submittedName>
        <fullName evidence="2">Uncharacterized protein</fullName>
    </submittedName>
</protein>
<proteinExistence type="predicted"/>
<organism evidence="2 3">
    <name type="scientific">Coniophora puteana (strain RWD-64-598)</name>
    <name type="common">Brown rot fungus</name>
    <dbReference type="NCBI Taxonomy" id="741705"/>
    <lineage>
        <taxon>Eukaryota</taxon>
        <taxon>Fungi</taxon>
        <taxon>Dikarya</taxon>
        <taxon>Basidiomycota</taxon>
        <taxon>Agaricomycotina</taxon>
        <taxon>Agaricomycetes</taxon>
        <taxon>Agaricomycetidae</taxon>
        <taxon>Boletales</taxon>
        <taxon>Coniophorineae</taxon>
        <taxon>Coniophoraceae</taxon>
        <taxon>Coniophora</taxon>
    </lineage>
</organism>
<name>A0A5M3M7X2_CONPW</name>
<accession>A0A5M3M7X2</accession>
<evidence type="ECO:0000313" key="2">
    <source>
        <dbReference type="EMBL" id="EIW75016.1"/>
    </source>
</evidence>
<keyword evidence="3" id="KW-1185">Reference proteome</keyword>
<dbReference type="GeneID" id="19202338"/>
<feature type="compositionally biased region" description="Low complexity" evidence="1">
    <location>
        <begin position="70"/>
        <end position="87"/>
    </location>
</feature>
<evidence type="ECO:0000256" key="1">
    <source>
        <dbReference type="SAM" id="MobiDB-lite"/>
    </source>
</evidence>
<dbReference type="OrthoDB" id="3215388at2759"/>
<evidence type="ECO:0000313" key="3">
    <source>
        <dbReference type="Proteomes" id="UP000053558"/>
    </source>
</evidence>
<dbReference type="AlphaFoldDB" id="A0A5M3M7X2"/>
<dbReference type="RefSeq" id="XP_007775063.1">
    <property type="nucleotide sequence ID" value="XM_007776873.1"/>
</dbReference>
<sequence length="128" mass="13450">MPYAPSFASSTPTLVGASQPKSKGTPERDYEAALGQLSASYGYGCHFPAPQQSTTTASSSSSSSSFWKFWKKSTSSSKPTKSTTPTSVEKRTHYPQPQYKDCSAALGDLMSTYGAPGGSAGPVSKHPK</sequence>
<dbReference type="KEGG" id="cput:CONPUDRAFT_147551"/>
<dbReference type="EMBL" id="JH711590">
    <property type="protein sequence ID" value="EIW75016.1"/>
    <property type="molecule type" value="Genomic_DNA"/>
</dbReference>
<reference evidence="3" key="1">
    <citation type="journal article" date="2012" name="Science">
        <title>The Paleozoic origin of enzymatic lignin decomposition reconstructed from 31 fungal genomes.</title>
        <authorList>
            <person name="Floudas D."/>
            <person name="Binder M."/>
            <person name="Riley R."/>
            <person name="Barry K."/>
            <person name="Blanchette R.A."/>
            <person name="Henrissat B."/>
            <person name="Martinez A.T."/>
            <person name="Otillar R."/>
            <person name="Spatafora J.W."/>
            <person name="Yadav J.S."/>
            <person name="Aerts A."/>
            <person name="Benoit I."/>
            <person name="Boyd A."/>
            <person name="Carlson A."/>
            <person name="Copeland A."/>
            <person name="Coutinho P.M."/>
            <person name="de Vries R.P."/>
            <person name="Ferreira P."/>
            <person name="Findley K."/>
            <person name="Foster B."/>
            <person name="Gaskell J."/>
            <person name="Glotzer D."/>
            <person name="Gorecki P."/>
            <person name="Heitman J."/>
            <person name="Hesse C."/>
            <person name="Hori C."/>
            <person name="Igarashi K."/>
            <person name="Jurgens J.A."/>
            <person name="Kallen N."/>
            <person name="Kersten P."/>
            <person name="Kohler A."/>
            <person name="Kuees U."/>
            <person name="Kumar T.K.A."/>
            <person name="Kuo A."/>
            <person name="LaButti K."/>
            <person name="Larrondo L.F."/>
            <person name="Lindquist E."/>
            <person name="Ling A."/>
            <person name="Lombard V."/>
            <person name="Lucas S."/>
            <person name="Lundell T."/>
            <person name="Martin R."/>
            <person name="McLaughlin D.J."/>
            <person name="Morgenstern I."/>
            <person name="Morin E."/>
            <person name="Murat C."/>
            <person name="Nagy L.G."/>
            <person name="Nolan M."/>
            <person name="Ohm R.A."/>
            <person name="Patyshakuliyeva A."/>
            <person name="Rokas A."/>
            <person name="Ruiz-Duenas F.J."/>
            <person name="Sabat G."/>
            <person name="Salamov A."/>
            <person name="Samejima M."/>
            <person name="Schmutz J."/>
            <person name="Slot J.C."/>
            <person name="St John F."/>
            <person name="Stenlid J."/>
            <person name="Sun H."/>
            <person name="Sun S."/>
            <person name="Syed K."/>
            <person name="Tsang A."/>
            <person name="Wiebenga A."/>
            <person name="Young D."/>
            <person name="Pisabarro A."/>
            <person name="Eastwood D.C."/>
            <person name="Martin F."/>
            <person name="Cullen D."/>
            <person name="Grigoriev I.V."/>
            <person name="Hibbett D.S."/>
        </authorList>
    </citation>
    <scope>NUCLEOTIDE SEQUENCE [LARGE SCALE GENOMIC DNA]</scope>
    <source>
        <strain evidence="3">RWD-64-598 SS2</strain>
    </source>
</reference>
<feature type="region of interest" description="Disordered" evidence="1">
    <location>
        <begin position="1"/>
        <end position="28"/>
    </location>
</feature>
<comment type="caution">
    <text evidence="2">The sequence shown here is derived from an EMBL/GenBank/DDBJ whole genome shotgun (WGS) entry which is preliminary data.</text>
</comment>
<feature type="region of interest" description="Disordered" evidence="1">
    <location>
        <begin position="70"/>
        <end position="100"/>
    </location>
</feature>